<sequence>MTTPNVRIAMGRESLHGKIDRFFTERGFGVNPDGLRRARMREIITLEIMSDAELAHLGIGRDEILPFVFRDLLAA</sequence>
<dbReference type="RefSeq" id="WP_107976676.1">
    <property type="nucleotide sequence ID" value="NZ_BMEZ01000010.1"/>
</dbReference>
<name>A0A2T6ATN3_9RHOB</name>
<gene>
    <name evidence="1" type="ORF">C8N44_11357</name>
</gene>
<dbReference type="EMBL" id="QBKN01000013">
    <property type="protein sequence ID" value="PTX47172.1"/>
    <property type="molecule type" value="Genomic_DNA"/>
</dbReference>
<dbReference type="OrthoDB" id="7867799at2"/>
<dbReference type="Proteomes" id="UP000244069">
    <property type="component" value="Unassembled WGS sequence"/>
</dbReference>
<keyword evidence="2" id="KW-1185">Reference proteome</keyword>
<evidence type="ECO:0000313" key="2">
    <source>
        <dbReference type="Proteomes" id="UP000244069"/>
    </source>
</evidence>
<evidence type="ECO:0000313" key="1">
    <source>
        <dbReference type="EMBL" id="PTX47172.1"/>
    </source>
</evidence>
<dbReference type="AlphaFoldDB" id="A0A2T6ATN3"/>
<organism evidence="1 2">
    <name type="scientific">Allosediminivita pacifica</name>
    <dbReference type="NCBI Taxonomy" id="1267769"/>
    <lineage>
        <taxon>Bacteria</taxon>
        <taxon>Pseudomonadati</taxon>
        <taxon>Pseudomonadota</taxon>
        <taxon>Alphaproteobacteria</taxon>
        <taxon>Rhodobacterales</taxon>
        <taxon>Paracoccaceae</taxon>
        <taxon>Allosediminivita</taxon>
    </lineage>
</organism>
<accession>A0A2T6ATN3</accession>
<protein>
    <recommendedName>
        <fullName evidence="3">DUF1127 domain-containing protein</fullName>
    </recommendedName>
</protein>
<comment type="caution">
    <text evidence="1">The sequence shown here is derived from an EMBL/GenBank/DDBJ whole genome shotgun (WGS) entry which is preliminary data.</text>
</comment>
<reference evidence="1 2" key="1">
    <citation type="submission" date="2018-04" db="EMBL/GenBank/DDBJ databases">
        <title>Genomic Encyclopedia of Archaeal and Bacterial Type Strains, Phase II (KMG-II): from individual species to whole genera.</title>
        <authorList>
            <person name="Goeker M."/>
        </authorList>
    </citation>
    <scope>NUCLEOTIDE SEQUENCE [LARGE SCALE GENOMIC DNA]</scope>
    <source>
        <strain evidence="1 2">DSM 29329</strain>
    </source>
</reference>
<proteinExistence type="predicted"/>
<evidence type="ECO:0008006" key="3">
    <source>
        <dbReference type="Google" id="ProtNLM"/>
    </source>
</evidence>